<feature type="region of interest" description="Disordered" evidence="1">
    <location>
        <begin position="106"/>
        <end position="243"/>
    </location>
</feature>
<evidence type="ECO:0000256" key="1">
    <source>
        <dbReference type="SAM" id="MobiDB-lite"/>
    </source>
</evidence>
<feature type="compositionally biased region" description="Basic residues" evidence="1">
    <location>
        <begin position="233"/>
        <end position="243"/>
    </location>
</feature>
<dbReference type="Proteomes" id="UP001215151">
    <property type="component" value="Unassembled WGS sequence"/>
</dbReference>
<dbReference type="Pfam" id="PF10175">
    <property type="entry name" value="MPP6"/>
    <property type="match status" value="1"/>
</dbReference>
<feature type="compositionally biased region" description="Basic and acidic residues" evidence="1">
    <location>
        <begin position="125"/>
        <end position="137"/>
    </location>
</feature>
<keyword evidence="3" id="KW-1185">Reference proteome</keyword>
<feature type="compositionally biased region" description="Basic and acidic residues" evidence="1">
    <location>
        <begin position="182"/>
        <end position="221"/>
    </location>
</feature>
<protein>
    <submittedName>
        <fullName evidence="2">Uncharacterized protein</fullName>
    </submittedName>
</protein>
<proteinExistence type="predicted"/>
<reference evidence="2" key="1">
    <citation type="submission" date="2022-11" db="EMBL/GenBank/DDBJ databases">
        <title>Genome Sequence of Cubamyces cubensis.</title>
        <authorList>
            <person name="Buettner E."/>
        </authorList>
    </citation>
    <scope>NUCLEOTIDE SEQUENCE</scope>
    <source>
        <strain evidence="2">MPL-01</strain>
    </source>
</reference>
<evidence type="ECO:0000313" key="3">
    <source>
        <dbReference type="Proteomes" id="UP001215151"/>
    </source>
</evidence>
<evidence type="ECO:0000313" key="2">
    <source>
        <dbReference type="EMBL" id="KAJ8463495.1"/>
    </source>
</evidence>
<name>A0AAD7TJX6_9APHY</name>
<dbReference type="EMBL" id="JAPEVG010000390">
    <property type="protein sequence ID" value="KAJ8463495.1"/>
    <property type="molecule type" value="Genomic_DNA"/>
</dbReference>
<accession>A0AAD7TJX6</accession>
<sequence length="243" mass="27079">MTSKTLSNGTLSLRFMQNAHRAKLQAQVELEQAKIKDDAEWSVSQEIKDAWGIGQSSSSNNDNVVYEASYVPFIFDSDAAEASSSHSAQQDMPKLRGRRTFNAHGEEVVQEAKPQEEEDVVADTPEEKPRSKFDKRPTSISGFKAPSTLKDGKKTRTKTAQMLIREDVSVRPPASMQTSDPVVKREVKREEGFIKPEGVDEPIRTARKAPAEGRKRERDQDASGADRTGSEGKRRKKKKDTSS</sequence>
<comment type="caution">
    <text evidence="2">The sequence shown here is derived from an EMBL/GenBank/DDBJ whole genome shotgun (WGS) entry which is preliminary data.</text>
</comment>
<dbReference type="AlphaFoldDB" id="A0AAD7TJX6"/>
<organism evidence="2 3">
    <name type="scientific">Trametes cubensis</name>
    <dbReference type="NCBI Taxonomy" id="1111947"/>
    <lineage>
        <taxon>Eukaryota</taxon>
        <taxon>Fungi</taxon>
        <taxon>Dikarya</taxon>
        <taxon>Basidiomycota</taxon>
        <taxon>Agaricomycotina</taxon>
        <taxon>Agaricomycetes</taxon>
        <taxon>Polyporales</taxon>
        <taxon>Polyporaceae</taxon>
        <taxon>Trametes</taxon>
    </lineage>
</organism>
<gene>
    <name evidence="2" type="ORF">ONZ51_g10218</name>
</gene>